<accession>A0A939QJ65</accession>
<evidence type="ECO:0000313" key="2">
    <source>
        <dbReference type="Proteomes" id="UP000668403"/>
    </source>
</evidence>
<reference evidence="1" key="1">
    <citation type="submission" date="2021-03" db="EMBL/GenBank/DDBJ databases">
        <title>Leucobacter chromiisoli sp. nov., isolated from chromium-containing soil of chemical plant.</title>
        <authorList>
            <person name="Xu Z."/>
        </authorList>
    </citation>
    <scope>NUCLEOTIDE SEQUENCE</scope>
    <source>
        <strain evidence="1">K 70/01</strain>
    </source>
</reference>
<dbReference type="Proteomes" id="UP000668403">
    <property type="component" value="Unassembled WGS sequence"/>
</dbReference>
<organism evidence="1 2">
    <name type="scientific">Leucobacter tardus</name>
    <dbReference type="NCBI Taxonomy" id="501483"/>
    <lineage>
        <taxon>Bacteria</taxon>
        <taxon>Bacillati</taxon>
        <taxon>Actinomycetota</taxon>
        <taxon>Actinomycetes</taxon>
        <taxon>Micrococcales</taxon>
        <taxon>Microbacteriaceae</taxon>
        <taxon>Leucobacter</taxon>
    </lineage>
</organism>
<dbReference type="EMBL" id="JAGFBF010000001">
    <property type="protein sequence ID" value="MBO2988881.1"/>
    <property type="molecule type" value="Genomic_DNA"/>
</dbReference>
<proteinExistence type="predicted"/>
<name>A0A939QJ65_9MICO</name>
<gene>
    <name evidence="1" type="ORF">J4H85_02545</name>
</gene>
<dbReference type="RefSeq" id="WP_208236595.1">
    <property type="nucleotide sequence ID" value="NZ_BAAAQU010000001.1"/>
</dbReference>
<keyword evidence="2" id="KW-1185">Reference proteome</keyword>
<sequence>MTVKILDGATYSIIKRPPEPGKRDYVWVGDDGNEIELTAEEAAELLKDQQSRPIIAPK</sequence>
<evidence type="ECO:0000313" key="1">
    <source>
        <dbReference type="EMBL" id="MBO2988881.1"/>
    </source>
</evidence>
<dbReference type="AlphaFoldDB" id="A0A939QJ65"/>
<protein>
    <submittedName>
        <fullName evidence="1">Uncharacterized protein</fullName>
    </submittedName>
</protein>
<comment type="caution">
    <text evidence="1">The sequence shown here is derived from an EMBL/GenBank/DDBJ whole genome shotgun (WGS) entry which is preliminary data.</text>
</comment>